<evidence type="ECO:0000313" key="2">
    <source>
        <dbReference type="Proteomes" id="UP001216139"/>
    </source>
</evidence>
<dbReference type="EMBL" id="CP117167">
    <property type="protein sequence ID" value="WCT11987.1"/>
    <property type="molecule type" value="Genomic_DNA"/>
</dbReference>
<dbReference type="PANTHER" id="PTHR39550:SF1">
    <property type="entry name" value="SLL0658 PROTEIN"/>
    <property type="match status" value="1"/>
</dbReference>
<dbReference type="Pfam" id="PF11848">
    <property type="entry name" value="DUF3368"/>
    <property type="match status" value="1"/>
</dbReference>
<gene>
    <name evidence="1" type="ORF">PQO05_24955</name>
</gene>
<dbReference type="InterPro" id="IPR021799">
    <property type="entry name" value="PIN-like_prokaryotic"/>
</dbReference>
<reference evidence="1 2" key="1">
    <citation type="submission" date="2023-02" db="EMBL/GenBank/DDBJ databases">
        <title>Genome sequence of Mucilaginibacter jinjuensis strain KACC 16571.</title>
        <authorList>
            <person name="Kim S."/>
            <person name="Heo J."/>
            <person name="Kwon S.-W."/>
        </authorList>
    </citation>
    <scope>NUCLEOTIDE SEQUENCE [LARGE SCALE GENOMIC DNA]</scope>
    <source>
        <strain evidence="1 2">KACC 16571</strain>
    </source>
</reference>
<proteinExistence type="predicted"/>
<accession>A0ABY7T6I3</accession>
<organism evidence="1 2">
    <name type="scientific">Mucilaginibacter jinjuensis</name>
    <dbReference type="NCBI Taxonomy" id="1176721"/>
    <lineage>
        <taxon>Bacteria</taxon>
        <taxon>Pseudomonadati</taxon>
        <taxon>Bacteroidota</taxon>
        <taxon>Sphingobacteriia</taxon>
        <taxon>Sphingobacteriales</taxon>
        <taxon>Sphingobacteriaceae</taxon>
        <taxon>Mucilaginibacter</taxon>
    </lineage>
</organism>
<keyword evidence="2" id="KW-1185">Reference proteome</keyword>
<sequence length="146" mass="16124">MQIAYKIVIADTSCFILLDKIGELEILKSLFGNVITTTVIAREFGSDLPEWVEIRSVKDLHFQNTLDVDAGEASAIALALESEPSLLIIDDNKGRKAARRLNLNITGSLGIFLKAKKAGNISSIKPIVEKIQQPISGIHKQYCRKF</sequence>
<dbReference type="Proteomes" id="UP001216139">
    <property type="component" value="Chromosome"/>
</dbReference>
<name>A0ABY7T6I3_9SPHI</name>
<dbReference type="PANTHER" id="PTHR39550">
    <property type="entry name" value="SLL0658 PROTEIN"/>
    <property type="match status" value="1"/>
</dbReference>
<dbReference type="RefSeq" id="WP_273630191.1">
    <property type="nucleotide sequence ID" value="NZ_CP117167.1"/>
</dbReference>
<protein>
    <submittedName>
        <fullName evidence="1">DUF3368 domain-containing protein</fullName>
    </submittedName>
</protein>
<evidence type="ECO:0000313" key="1">
    <source>
        <dbReference type="EMBL" id="WCT11987.1"/>
    </source>
</evidence>